<evidence type="ECO:0008006" key="4">
    <source>
        <dbReference type="Google" id="ProtNLM"/>
    </source>
</evidence>
<protein>
    <recommendedName>
        <fullName evidence="4">Outer membrane protein</fullName>
    </recommendedName>
</protein>
<evidence type="ECO:0000313" key="2">
    <source>
        <dbReference type="EMBL" id="PRX55473.1"/>
    </source>
</evidence>
<proteinExistence type="predicted"/>
<comment type="caution">
    <text evidence="2">The sequence shown here is derived from an EMBL/GenBank/DDBJ whole genome shotgun (WGS) entry which is preliminary data.</text>
</comment>
<dbReference type="EMBL" id="PVYX01000002">
    <property type="protein sequence ID" value="PRX55473.1"/>
    <property type="molecule type" value="Genomic_DNA"/>
</dbReference>
<sequence length="156" mass="16996">MTIMKKTVFCLFASFAFFSFSYAQTSYTGAVGLGIDLWDDATFVGPSGKYFFSDNHVGQFDLGFEDGGTILTALYSYHDEFSGAAGLRWYAGIGPSIVLIDDFDNVFALRPHAGLDFKVDGVPIVINFDWRPAIVLSDAGDNEAGAFGFGIQYAFD</sequence>
<gene>
    <name evidence="2" type="ORF">CLV81_3886</name>
</gene>
<dbReference type="AlphaFoldDB" id="A0A2T0MDC5"/>
<evidence type="ECO:0000313" key="3">
    <source>
        <dbReference type="Proteomes" id="UP000237640"/>
    </source>
</evidence>
<organism evidence="2 3">
    <name type="scientific">Flagellimonas meridianipacifica</name>
    <dbReference type="NCBI Taxonomy" id="1080225"/>
    <lineage>
        <taxon>Bacteria</taxon>
        <taxon>Pseudomonadati</taxon>
        <taxon>Bacteroidota</taxon>
        <taxon>Flavobacteriia</taxon>
        <taxon>Flavobacteriales</taxon>
        <taxon>Flavobacteriaceae</taxon>
        <taxon>Flagellimonas</taxon>
    </lineage>
</organism>
<keyword evidence="1" id="KW-0732">Signal</keyword>
<feature type="chain" id="PRO_5015461241" description="Outer membrane protein" evidence="1">
    <location>
        <begin position="24"/>
        <end position="156"/>
    </location>
</feature>
<evidence type="ECO:0000256" key="1">
    <source>
        <dbReference type="SAM" id="SignalP"/>
    </source>
</evidence>
<reference evidence="2 3" key="1">
    <citation type="submission" date="2018-03" db="EMBL/GenBank/DDBJ databases">
        <title>Genomic Encyclopedia of Archaeal and Bacterial Type Strains, Phase II (KMG-II): from individual species to whole genera.</title>
        <authorList>
            <person name="Goeker M."/>
        </authorList>
    </citation>
    <scope>NUCLEOTIDE SEQUENCE [LARGE SCALE GENOMIC DNA]</scope>
    <source>
        <strain evidence="2 3">DSM 25027</strain>
    </source>
</reference>
<dbReference type="Proteomes" id="UP000237640">
    <property type="component" value="Unassembled WGS sequence"/>
</dbReference>
<keyword evidence="3" id="KW-1185">Reference proteome</keyword>
<accession>A0A2T0MDC5</accession>
<name>A0A2T0MDC5_9FLAO</name>
<feature type="signal peptide" evidence="1">
    <location>
        <begin position="1"/>
        <end position="23"/>
    </location>
</feature>